<accession>A0A504YSN3</accession>
<proteinExistence type="inferred from homology"/>
<dbReference type="STRING" id="46835.A0A504YSN3"/>
<comment type="similarity">
    <text evidence="1">Belongs to the MEMO1 family.</text>
</comment>
<dbReference type="PANTHER" id="PTHR11060">
    <property type="entry name" value="PROTEIN MEMO1"/>
    <property type="match status" value="1"/>
</dbReference>
<sequence>MRSPIFFRGRELRYYRAHYYPEEKTHAWEFMKEAISLVTRTQDTKTRVLIVPICGRIMAAAYSKLCPEEIKRIFIFGRTEQFLPFKCGLSNADYLDTPLGKLQVDKEVNLSLIKTGDFQFVELPFETKERSIEMQLPFIAKVMEK</sequence>
<dbReference type="PANTHER" id="PTHR11060:SF0">
    <property type="entry name" value="PROTEIN MEMO1"/>
    <property type="match status" value="1"/>
</dbReference>
<evidence type="ECO:0000313" key="2">
    <source>
        <dbReference type="EMBL" id="TPP63645.1"/>
    </source>
</evidence>
<dbReference type="OrthoDB" id="417112at2759"/>
<dbReference type="AlphaFoldDB" id="A0A504YSN3"/>
<keyword evidence="3" id="KW-1185">Reference proteome</keyword>
<organism evidence="2 3">
    <name type="scientific">Fasciola gigantica</name>
    <name type="common">Giant liver fluke</name>
    <dbReference type="NCBI Taxonomy" id="46835"/>
    <lineage>
        <taxon>Eukaryota</taxon>
        <taxon>Metazoa</taxon>
        <taxon>Spiralia</taxon>
        <taxon>Lophotrochozoa</taxon>
        <taxon>Platyhelminthes</taxon>
        <taxon>Trematoda</taxon>
        <taxon>Digenea</taxon>
        <taxon>Plagiorchiida</taxon>
        <taxon>Echinostomata</taxon>
        <taxon>Echinostomatoidea</taxon>
        <taxon>Fasciolidae</taxon>
        <taxon>Fasciola</taxon>
    </lineage>
</organism>
<reference evidence="2 3" key="1">
    <citation type="submission" date="2019-04" db="EMBL/GenBank/DDBJ databases">
        <title>Annotation for the trematode Fasciola gigantica.</title>
        <authorList>
            <person name="Choi Y.-J."/>
        </authorList>
    </citation>
    <scope>NUCLEOTIDE SEQUENCE [LARGE SCALE GENOMIC DNA]</scope>
    <source>
        <strain evidence="2">Uganda_cow_1</strain>
    </source>
</reference>
<name>A0A504YSN3_FASGI</name>
<dbReference type="Proteomes" id="UP000316759">
    <property type="component" value="Unassembled WGS sequence"/>
</dbReference>
<protein>
    <submittedName>
        <fullName evidence="2">Uncharacterized protein</fullName>
    </submittedName>
</protein>
<dbReference type="Pfam" id="PF01875">
    <property type="entry name" value="Memo"/>
    <property type="match status" value="1"/>
</dbReference>
<gene>
    <name evidence="2" type="ORF">FGIG_05231</name>
</gene>
<evidence type="ECO:0000256" key="1">
    <source>
        <dbReference type="ARBA" id="ARBA00006315"/>
    </source>
</evidence>
<dbReference type="InterPro" id="IPR002737">
    <property type="entry name" value="MEMO1_fam"/>
</dbReference>
<dbReference type="Gene3D" id="3.40.830.10">
    <property type="entry name" value="LigB-like"/>
    <property type="match status" value="1"/>
</dbReference>
<evidence type="ECO:0000313" key="3">
    <source>
        <dbReference type="Proteomes" id="UP000316759"/>
    </source>
</evidence>
<dbReference type="EMBL" id="SUNJ01005420">
    <property type="protein sequence ID" value="TPP63645.1"/>
    <property type="molecule type" value="Genomic_DNA"/>
</dbReference>
<comment type="caution">
    <text evidence="2">The sequence shown here is derived from an EMBL/GenBank/DDBJ whole genome shotgun (WGS) entry which is preliminary data.</text>
</comment>
<dbReference type="NCBIfam" id="TIGR04336">
    <property type="entry name" value="AmmeMemoSam_B"/>
    <property type="match status" value="1"/>
</dbReference>